<comment type="caution">
    <text evidence="3">The sequence shown here is derived from an EMBL/GenBank/DDBJ whole genome shotgun (WGS) entry which is preliminary data.</text>
</comment>
<dbReference type="PANTHER" id="PTHR30203">
    <property type="entry name" value="OUTER MEMBRANE CATION EFFLUX PROTEIN"/>
    <property type="match status" value="1"/>
</dbReference>
<dbReference type="InterPro" id="IPR003423">
    <property type="entry name" value="OMP_efflux"/>
</dbReference>
<dbReference type="OrthoDB" id="9770517at2"/>
<comment type="similarity">
    <text evidence="1 2">Belongs to the outer membrane factor (OMF) (TC 1.B.17) family.</text>
</comment>
<gene>
    <name evidence="3" type="ORF">CWE09_13845</name>
</gene>
<feature type="chain" id="PRO_5018816244" description="TolC family protein" evidence="2">
    <location>
        <begin position="21"/>
        <end position="458"/>
    </location>
</feature>
<dbReference type="SUPFAM" id="SSF56954">
    <property type="entry name" value="Outer membrane efflux proteins (OEP)"/>
    <property type="match status" value="1"/>
</dbReference>
<keyword evidence="2" id="KW-0472">Membrane</keyword>
<organism evidence="3 4">
    <name type="scientific">Aliidiomarina minuta</name>
    <dbReference type="NCBI Taxonomy" id="880057"/>
    <lineage>
        <taxon>Bacteria</taxon>
        <taxon>Pseudomonadati</taxon>
        <taxon>Pseudomonadota</taxon>
        <taxon>Gammaproteobacteria</taxon>
        <taxon>Alteromonadales</taxon>
        <taxon>Idiomarinaceae</taxon>
        <taxon>Aliidiomarina</taxon>
    </lineage>
</organism>
<keyword evidence="2" id="KW-0564">Palmitate</keyword>
<protein>
    <recommendedName>
        <fullName evidence="5">TolC family protein</fullName>
    </recommendedName>
</protein>
<dbReference type="GO" id="GO:0015562">
    <property type="term" value="F:efflux transmembrane transporter activity"/>
    <property type="evidence" value="ECO:0007669"/>
    <property type="project" value="InterPro"/>
</dbReference>
<keyword evidence="2" id="KW-0732">Signal</keyword>
<dbReference type="Proteomes" id="UP000288293">
    <property type="component" value="Unassembled WGS sequence"/>
</dbReference>
<name>A0A432W1A9_9GAMM</name>
<evidence type="ECO:0000256" key="2">
    <source>
        <dbReference type="RuleBase" id="RU362097"/>
    </source>
</evidence>
<dbReference type="AlphaFoldDB" id="A0A432W1A9"/>
<feature type="signal peptide" evidence="2">
    <location>
        <begin position="1"/>
        <end position="20"/>
    </location>
</feature>
<evidence type="ECO:0000313" key="4">
    <source>
        <dbReference type="Proteomes" id="UP000288293"/>
    </source>
</evidence>
<dbReference type="Gene3D" id="1.20.1600.10">
    <property type="entry name" value="Outer membrane efflux proteins (OEP)"/>
    <property type="match status" value="1"/>
</dbReference>
<dbReference type="NCBIfam" id="TIGR01845">
    <property type="entry name" value="outer_NodT"/>
    <property type="match status" value="1"/>
</dbReference>
<dbReference type="EMBL" id="PIPL01000004">
    <property type="protein sequence ID" value="RUO23009.1"/>
    <property type="molecule type" value="Genomic_DNA"/>
</dbReference>
<comment type="subcellular location">
    <subcellularLocation>
        <location evidence="2">Cell outer membrane</location>
        <topology evidence="2">Lipid-anchor</topology>
    </subcellularLocation>
</comment>
<reference evidence="3 4" key="1">
    <citation type="journal article" date="2011" name="Front. Microbiol.">
        <title>Genomic signatures of strain selection and enhancement in Bacillus atrophaeus var. globigii, a historical biowarfare simulant.</title>
        <authorList>
            <person name="Gibbons H.S."/>
            <person name="Broomall S.M."/>
            <person name="McNew L.A."/>
            <person name="Daligault H."/>
            <person name="Chapman C."/>
            <person name="Bruce D."/>
            <person name="Karavis M."/>
            <person name="Krepps M."/>
            <person name="McGregor P.A."/>
            <person name="Hong C."/>
            <person name="Park K.H."/>
            <person name="Akmal A."/>
            <person name="Feldman A."/>
            <person name="Lin J.S."/>
            <person name="Chang W.E."/>
            <person name="Higgs B.W."/>
            <person name="Demirev P."/>
            <person name="Lindquist J."/>
            <person name="Liem A."/>
            <person name="Fochler E."/>
            <person name="Read T.D."/>
            <person name="Tapia R."/>
            <person name="Johnson S."/>
            <person name="Bishop-Lilly K.A."/>
            <person name="Detter C."/>
            <person name="Han C."/>
            <person name="Sozhamannan S."/>
            <person name="Rosenzweig C.N."/>
            <person name="Skowronski E.W."/>
        </authorList>
    </citation>
    <scope>NUCLEOTIDE SEQUENCE [LARGE SCALE GENOMIC DNA]</scope>
    <source>
        <strain evidence="3 4">MLST1</strain>
    </source>
</reference>
<dbReference type="PROSITE" id="PS51257">
    <property type="entry name" value="PROKAR_LIPOPROTEIN"/>
    <property type="match status" value="1"/>
</dbReference>
<keyword evidence="2" id="KW-0812">Transmembrane</keyword>
<dbReference type="Gene3D" id="2.20.200.10">
    <property type="entry name" value="Outer membrane efflux proteins (OEP)"/>
    <property type="match status" value="1"/>
</dbReference>
<keyword evidence="2" id="KW-1134">Transmembrane beta strand</keyword>
<dbReference type="RefSeq" id="WP_126804650.1">
    <property type="nucleotide sequence ID" value="NZ_PIPL01000004.1"/>
</dbReference>
<evidence type="ECO:0008006" key="5">
    <source>
        <dbReference type="Google" id="ProtNLM"/>
    </source>
</evidence>
<keyword evidence="4" id="KW-1185">Reference proteome</keyword>
<proteinExistence type="inferred from homology"/>
<sequence>MRNFKAAGLLFSLLSLTACATVGPDYAQPEQVADIDFSSPYEQPQDVLKWWQAFADPHLDALIDITLQNNRTLASASANVERAYAVFTDVDNDFMPDLGLETGYQANRNALFAGGDQVLRGYQSGARLSWDLDLTGKLRRASEAAAAQADYAEILWHDAQLQLVSQVATSYGEYRGAQLRLLVAQENLQNLRQSQDIIIARYEAGMASELEKARFAAQVHEVEALVPDFELALLTAELTLSALSGQRPEQLELGEVAMLPGLQGPVAIANGENYLRYRADVASAERLLAARTAEIGVVTADLYPNLSLNGFLGFASTPGLSLGSEQRSWAVAPTLSWQVAELSSVRSRIQAANASQRMALAEFEQSVFDAIADMQLSLHSYNLSRQQQLALEQQWSAGNNAVSLARARYQAGGAEFLELLESERELLRSSDRLAQVEQQNFARLIDIYRSFGGGIKLL</sequence>
<dbReference type="InterPro" id="IPR010131">
    <property type="entry name" value="MdtP/NodT-like"/>
</dbReference>
<evidence type="ECO:0000313" key="3">
    <source>
        <dbReference type="EMBL" id="RUO23009.1"/>
    </source>
</evidence>
<accession>A0A432W1A9</accession>
<dbReference type="GO" id="GO:0009279">
    <property type="term" value="C:cell outer membrane"/>
    <property type="evidence" value="ECO:0007669"/>
    <property type="project" value="UniProtKB-SubCell"/>
</dbReference>
<dbReference type="Pfam" id="PF02321">
    <property type="entry name" value="OEP"/>
    <property type="match status" value="2"/>
</dbReference>
<evidence type="ECO:0000256" key="1">
    <source>
        <dbReference type="ARBA" id="ARBA00007613"/>
    </source>
</evidence>
<dbReference type="PANTHER" id="PTHR30203:SF25">
    <property type="entry name" value="OUTER MEMBRANE PROTEIN-RELATED"/>
    <property type="match status" value="1"/>
</dbReference>
<keyword evidence="2" id="KW-0449">Lipoprotein</keyword>